<sequence>MQFRTQLIKNNKTVVFFTQALKTA</sequence>
<evidence type="ECO:0000313" key="1">
    <source>
        <dbReference type="EMBL" id="JAH35035.1"/>
    </source>
</evidence>
<organism evidence="1">
    <name type="scientific">Anguilla anguilla</name>
    <name type="common">European freshwater eel</name>
    <name type="synonym">Muraena anguilla</name>
    <dbReference type="NCBI Taxonomy" id="7936"/>
    <lineage>
        <taxon>Eukaryota</taxon>
        <taxon>Metazoa</taxon>
        <taxon>Chordata</taxon>
        <taxon>Craniata</taxon>
        <taxon>Vertebrata</taxon>
        <taxon>Euteleostomi</taxon>
        <taxon>Actinopterygii</taxon>
        <taxon>Neopterygii</taxon>
        <taxon>Teleostei</taxon>
        <taxon>Anguilliformes</taxon>
        <taxon>Anguillidae</taxon>
        <taxon>Anguilla</taxon>
    </lineage>
</organism>
<dbReference type="EMBL" id="GBXM01073542">
    <property type="protein sequence ID" value="JAH35035.1"/>
    <property type="molecule type" value="Transcribed_RNA"/>
</dbReference>
<reference evidence="1" key="2">
    <citation type="journal article" date="2015" name="Fish Shellfish Immunol.">
        <title>Early steps in the European eel (Anguilla anguilla)-Vibrio vulnificus interaction in the gills: Role of the RtxA13 toxin.</title>
        <authorList>
            <person name="Callol A."/>
            <person name="Pajuelo D."/>
            <person name="Ebbesson L."/>
            <person name="Teles M."/>
            <person name="MacKenzie S."/>
            <person name="Amaro C."/>
        </authorList>
    </citation>
    <scope>NUCLEOTIDE SEQUENCE</scope>
</reference>
<name>A0A0E9S2Y6_ANGAN</name>
<accession>A0A0E9S2Y6</accession>
<protein>
    <submittedName>
        <fullName evidence="1">Uncharacterized protein</fullName>
    </submittedName>
</protein>
<proteinExistence type="predicted"/>
<reference evidence="1" key="1">
    <citation type="submission" date="2014-11" db="EMBL/GenBank/DDBJ databases">
        <authorList>
            <person name="Amaro Gonzalez C."/>
        </authorList>
    </citation>
    <scope>NUCLEOTIDE SEQUENCE</scope>
</reference>
<dbReference type="AlphaFoldDB" id="A0A0E9S2Y6"/>